<dbReference type="InterPro" id="IPR058428">
    <property type="entry name" value="DUF8115"/>
</dbReference>
<evidence type="ECO:0000256" key="1">
    <source>
        <dbReference type="SAM" id="MobiDB-lite"/>
    </source>
</evidence>
<gene>
    <name evidence="3" type="ordered locus">HFX_4033</name>
    <name evidence="4" type="ORF">C439_16838</name>
</gene>
<reference evidence="3 5" key="2">
    <citation type="journal article" date="2012" name="J. Bacteriol.">
        <title>Complete genome sequence of the metabolically versatile halophilic archaeon Haloferax mediterranei, a poly(3-hydroxybutyrate-co-3-hydroxyvalerate) producer.</title>
        <authorList>
            <person name="Han J."/>
            <person name="Zhang F."/>
            <person name="Hou J."/>
            <person name="Liu X."/>
            <person name="Li M."/>
            <person name="Liu H."/>
            <person name="Cai L."/>
            <person name="Zhang B."/>
            <person name="Chen Y."/>
            <person name="Zhou J."/>
            <person name="Hu S."/>
            <person name="Xiang H."/>
        </authorList>
    </citation>
    <scope>NUCLEOTIDE SEQUENCE [LARGE SCALE GENOMIC DNA]</scope>
    <source>
        <strain evidence="5">ATCC 33500 / DSM 1411 / JCM 8866 / NBRC 14739 / NCIMB 2177 / R-4</strain>
        <strain evidence="3">CGMCC 1.2087</strain>
        <plasmid evidence="5">pHM100</plasmid>
    </source>
</reference>
<dbReference type="EMBL" id="AOLO01000014">
    <property type="protein sequence ID" value="ELZ97602.1"/>
    <property type="molecule type" value="Genomic_DNA"/>
</dbReference>
<organism evidence="3 5">
    <name type="scientific">Haloferax mediterranei (strain ATCC 33500 / DSM 1411 / JCM 8866 / NBRC 14739 / NCIMB 2177 / R-4)</name>
    <name type="common">Halobacterium mediterranei</name>
    <dbReference type="NCBI Taxonomy" id="523841"/>
    <lineage>
        <taxon>Archaea</taxon>
        <taxon>Methanobacteriati</taxon>
        <taxon>Methanobacteriota</taxon>
        <taxon>Stenosarchaea group</taxon>
        <taxon>Halobacteria</taxon>
        <taxon>Halobacteriales</taxon>
        <taxon>Haloferacaceae</taxon>
        <taxon>Haloferax</taxon>
    </lineage>
</organism>
<dbReference type="KEGG" id="hme:HFX_4033"/>
<evidence type="ECO:0000259" key="2">
    <source>
        <dbReference type="Pfam" id="PF26424"/>
    </source>
</evidence>
<feature type="domain" description="DUF8115" evidence="2">
    <location>
        <begin position="1"/>
        <end position="53"/>
    </location>
</feature>
<feature type="region of interest" description="Disordered" evidence="1">
    <location>
        <begin position="1"/>
        <end position="23"/>
    </location>
</feature>
<dbReference type="PATRIC" id="fig|523841.21.peg.3388"/>
<sequence length="55" mass="6042">MRDTANSLRDYVESSESGEPDKSEVLRLLLRAGLRAGASDAHDALREAITNRVEV</sequence>
<dbReference type="Proteomes" id="UP000011603">
    <property type="component" value="Unassembled WGS sequence"/>
</dbReference>
<reference evidence="3" key="4">
    <citation type="submission" date="2014-05" db="EMBL/GenBank/DDBJ databases">
        <authorList>
            <person name="Wang L."/>
            <person name="Yang H."/>
            <person name="Xiang H."/>
        </authorList>
    </citation>
    <scope>NUCLEOTIDE SEQUENCE</scope>
    <source>
        <strain evidence="3">CGMCC 1.2087</strain>
        <plasmid evidence="3">pHM100</plasmid>
    </source>
</reference>
<evidence type="ECO:0000313" key="4">
    <source>
        <dbReference type="EMBL" id="ELZ97602.1"/>
    </source>
</evidence>
<dbReference type="GeneID" id="54852604"/>
<reference evidence="4 6" key="3">
    <citation type="journal article" date="2014" name="PLoS Genet.">
        <title>Phylogenetically driven sequencing of extremely halophilic archaea reveals strategies for static and dynamic osmo-response.</title>
        <authorList>
            <person name="Becker E.A."/>
            <person name="Seitzer P.M."/>
            <person name="Tritt A."/>
            <person name="Larsen D."/>
            <person name="Krusor M."/>
            <person name="Yao A.I."/>
            <person name="Wu D."/>
            <person name="Madern D."/>
            <person name="Eisen J.A."/>
            <person name="Darling A.E."/>
            <person name="Facciotti M.T."/>
        </authorList>
    </citation>
    <scope>NUCLEOTIDE SEQUENCE [LARGE SCALE GENOMIC DNA]</scope>
    <source>
        <strain evidence="4">ATCC 33500</strain>
        <strain evidence="6">ATCC 33500 / DSM 1411 / JCM 8866 / NBRC 14739 / NCIMB 2177 / R-4</strain>
    </source>
</reference>
<dbReference type="EMBL" id="CP001869">
    <property type="protein sequence ID" value="AFK20728.1"/>
    <property type="molecule type" value="Genomic_DNA"/>
</dbReference>
<keyword evidence="3" id="KW-0614">Plasmid</keyword>
<protein>
    <recommendedName>
        <fullName evidence="2">DUF8115 domain-containing protein</fullName>
    </recommendedName>
</protein>
<accession>I3R918</accession>
<evidence type="ECO:0000313" key="5">
    <source>
        <dbReference type="Proteomes" id="UP000006469"/>
    </source>
</evidence>
<dbReference type="HOGENOM" id="CLU_3020866_0_0_2"/>
<dbReference type="RefSeq" id="WP_004060529.1">
    <property type="nucleotide sequence ID" value="NC_017942.1"/>
</dbReference>
<dbReference type="Proteomes" id="UP000006469">
    <property type="component" value="Plasmid pHM100"/>
</dbReference>
<proteinExistence type="predicted"/>
<dbReference type="AlphaFoldDB" id="I3R918"/>
<geneLocation type="plasmid" evidence="3 5">
    <name>pHM100</name>
</geneLocation>
<name>I3R918_HALMT</name>
<evidence type="ECO:0000313" key="6">
    <source>
        <dbReference type="Proteomes" id="UP000011603"/>
    </source>
</evidence>
<dbReference type="Pfam" id="PF26424">
    <property type="entry name" value="DUF8115"/>
    <property type="match status" value="1"/>
</dbReference>
<keyword evidence="6" id="KW-1185">Reference proteome</keyword>
<reference evidence="3" key="1">
    <citation type="journal article" date="2012" name="Appl. Environ. Microbiol.">
        <title>Identification of the haloarchaeal phasin (PhaP) that functions in polyhydroxyalkanoate accumulation and granule formation in Haloferax mediterranei.</title>
        <authorList>
            <person name="Cai S."/>
            <person name="Cai L."/>
            <person name="Liu H."/>
            <person name="Liu X."/>
            <person name="Han J."/>
            <person name="Zhou J."/>
            <person name="Xiang H."/>
        </authorList>
    </citation>
    <scope>NUCLEOTIDE SEQUENCE</scope>
    <source>
        <strain evidence="3">CGMCC 1.2087</strain>
    </source>
</reference>
<evidence type="ECO:0000313" key="3">
    <source>
        <dbReference type="EMBL" id="AFK20728.1"/>
    </source>
</evidence>